<dbReference type="AlphaFoldDB" id="A0A832RA00"/>
<proteinExistence type="predicted"/>
<dbReference type="GO" id="GO:0046872">
    <property type="term" value="F:metal ion binding"/>
    <property type="evidence" value="ECO:0007669"/>
    <property type="project" value="InterPro"/>
</dbReference>
<dbReference type="EMBL" id="DUTP01000004">
    <property type="protein sequence ID" value="HHX99527.1"/>
    <property type="molecule type" value="Genomic_DNA"/>
</dbReference>
<dbReference type="InterPro" id="IPR013815">
    <property type="entry name" value="ATP_grasp_subdomain_1"/>
</dbReference>
<dbReference type="InterPro" id="IPR011761">
    <property type="entry name" value="ATP-grasp"/>
</dbReference>
<dbReference type="Pfam" id="PF01071">
    <property type="entry name" value="GARS_A"/>
    <property type="match status" value="1"/>
</dbReference>
<keyword evidence="1" id="KW-0436">Ligase</keyword>
<dbReference type="PROSITE" id="PS50975">
    <property type="entry name" value="ATP_GRASP"/>
    <property type="match status" value="1"/>
</dbReference>
<accession>A0A832RA00</accession>
<dbReference type="InterPro" id="IPR020561">
    <property type="entry name" value="PRibGlycinamid_synth_ATP-grasp"/>
</dbReference>
<dbReference type="GO" id="GO:0005524">
    <property type="term" value="F:ATP binding"/>
    <property type="evidence" value="ECO:0007669"/>
    <property type="project" value="UniProtKB-UniRule"/>
</dbReference>
<evidence type="ECO:0000256" key="4">
    <source>
        <dbReference type="PROSITE-ProRule" id="PRU00409"/>
    </source>
</evidence>
<keyword evidence="2 4" id="KW-0547">Nucleotide-binding</keyword>
<sequence length="567" mass="64303">MKKVQVLQGLNLISPYSTIIIEIEETEEVKKLLDLIKGFHPIFIEKYYFTQGYLYIETRIAFLWREASEYLQKLAEGKMSYEECREYIVETLIKQRVASMSTIPLLHSAYTLGYEITPTIIDNKILDTDKPGYMKGYNRHHTIGCGKGSEIIFSISSSKDSKIAKEMQKDKWSTNLMISRLGLPIPKWETLDSKSQIDEVWDNYNKPVVIKPTGLIGGSGVVVGINTVEEAKKAFDFAQKAIDGKEREAWQRKIMIQEQVPGEDYRLLVIDGKLEVATKRIPAFIVGDGKSTIQELLDETNRDPRRDITSPAHTLKPIKTDQPLLDYLKEQNLTLESIPKQDEKIQVRKVASMSQGGITEDFTDKVSDEIKYVAESIASSIHAFVVGVDVLCKDISKPLTQENGGILEVNTMPEAYLNLFPVLGEDRSYVIDIFVKKLLKDNKTKKVVVVGSSLPDVLTVLREKSLLGSYFTENEVVGEYKDGYLRINGLEINSGLEKWKGIEALKVNALLDGIIIHHRDWDAVKSDGLGFNNIDLLVVSKELENQEEMKIVKRYRNKGYIKKIKVL</sequence>
<protein>
    <recommendedName>
        <fullName evidence="5">ATP-grasp domain-containing protein</fullName>
    </recommendedName>
</protein>
<dbReference type="Gene3D" id="3.30.470.20">
    <property type="entry name" value="ATP-grasp fold, B domain"/>
    <property type="match status" value="1"/>
</dbReference>
<evidence type="ECO:0000313" key="6">
    <source>
        <dbReference type="EMBL" id="HHX99527.1"/>
    </source>
</evidence>
<gene>
    <name evidence="6" type="ORF">GX533_02530</name>
</gene>
<evidence type="ECO:0000256" key="3">
    <source>
        <dbReference type="ARBA" id="ARBA00022840"/>
    </source>
</evidence>
<dbReference type="PANTHER" id="PTHR21621:SF0">
    <property type="entry name" value="BETA-CITRYLGLUTAMATE SYNTHASE B-RELATED"/>
    <property type="match status" value="1"/>
</dbReference>
<dbReference type="SUPFAM" id="SSF56059">
    <property type="entry name" value="Glutathione synthetase ATP-binding domain-like"/>
    <property type="match status" value="1"/>
</dbReference>
<evidence type="ECO:0000256" key="2">
    <source>
        <dbReference type="ARBA" id="ARBA00022741"/>
    </source>
</evidence>
<dbReference type="GO" id="GO:0018169">
    <property type="term" value="F:ribosomal S6-glutamic acid ligase activity"/>
    <property type="evidence" value="ECO:0007669"/>
    <property type="project" value="TreeGrafter"/>
</dbReference>
<dbReference type="GO" id="GO:0005737">
    <property type="term" value="C:cytoplasm"/>
    <property type="evidence" value="ECO:0007669"/>
    <property type="project" value="TreeGrafter"/>
</dbReference>
<dbReference type="Proteomes" id="UP000576550">
    <property type="component" value="Unassembled WGS sequence"/>
</dbReference>
<reference evidence="6 7" key="1">
    <citation type="journal article" date="2020" name="Biotechnol. Biofuels">
        <title>New insights from the biogas microbiome by comprehensive genome-resolved metagenomics of nearly 1600 species originating from multiple anaerobic digesters.</title>
        <authorList>
            <person name="Campanaro S."/>
            <person name="Treu L."/>
            <person name="Rodriguez-R L.M."/>
            <person name="Kovalovszki A."/>
            <person name="Ziels R.M."/>
            <person name="Maus I."/>
            <person name="Zhu X."/>
            <person name="Kougias P.G."/>
            <person name="Basile A."/>
            <person name="Luo G."/>
            <person name="Schluter A."/>
            <person name="Konstantinidis K.T."/>
            <person name="Angelidaki I."/>
        </authorList>
    </citation>
    <scope>NUCLEOTIDE SEQUENCE [LARGE SCALE GENOMIC DNA]</scope>
    <source>
        <strain evidence="6">AS05jafATM_89</strain>
    </source>
</reference>
<organism evidence="6 7">
    <name type="scientific">Candidatus Dojkabacteria bacterium</name>
    <dbReference type="NCBI Taxonomy" id="2099670"/>
    <lineage>
        <taxon>Bacteria</taxon>
        <taxon>Candidatus Dojkabacteria</taxon>
    </lineage>
</organism>
<dbReference type="Gene3D" id="3.30.1490.20">
    <property type="entry name" value="ATP-grasp fold, A domain"/>
    <property type="match status" value="1"/>
</dbReference>
<evidence type="ECO:0000259" key="5">
    <source>
        <dbReference type="PROSITE" id="PS50975"/>
    </source>
</evidence>
<keyword evidence="3 4" id="KW-0067">ATP-binding</keyword>
<name>A0A832RA00_9BACT</name>
<evidence type="ECO:0000256" key="1">
    <source>
        <dbReference type="ARBA" id="ARBA00022598"/>
    </source>
</evidence>
<dbReference type="GO" id="GO:0009432">
    <property type="term" value="P:SOS response"/>
    <property type="evidence" value="ECO:0007669"/>
    <property type="project" value="TreeGrafter"/>
</dbReference>
<comment type="caution">
    <text evidence="6">The sequence shown here is derived from an EMBL/GenBank/DDBJ whole genome shotgun (WGS) entry which is preliminary data.</text>
</comment>
<dbReference type="PANTHER" id="PTHR21621">
    <property type="entry name" value="RIBOSOMAL PROTEIN S6 MODIFICATION PROTEIN"/>
    <property type="match status" value="1"/>
</dbReference>
<evidence type="ECO:0000313" key="7">
    <source>
        <dbReference type="Proteomes" id="UP000576550"/>
    </source>
</evidence>
<feature type="domain" description="ATP-grasp" evidence="5">
    <location>
        <begin position="175"/>
        <end position="439"/>
    </location>
</feature>